<evidence type="ECO:0000256" key="4">
    <source>
        <dbReference type="PIRNR" id="PIRNR000008"/>
    </source>
</evidence>
<accession>A0A9W6JPS7</accession>
<dbReference type="GO" id="GO:0042597">
    <property type="term" value="C:periplasmic space"/>
    <property type="evidence" value="ECO:0007669"/>
    <property type="project" value="UniProtKB-SubCell"/>
</dbReference>
<dbReference type="PIRSF" id="PIRSF000008">
    <property type="entry name" value="Cytochrome_c551i"/>
    <property type="match status" value="1"/>
</dbReference>
<gene>
    <name evidence="10" type="ORF">GCM10008174_19340</name>
</gene>
<dbReference type="Proteomes" id="UP001143309">
    <property type="component" value="Unassembled WGS sequence"/>
</dbReference>
<dbReference type="PROSITE" id="PS51007">
    <property type="entry name" value="CYTC"/>
    <property type="match status" value="1"/>
</dbReference>
<comment type="subcellular location">
    <subcellularLocation>
        <location evidence="4">Periplasm</location>
    </subcellularLocation>
</comment>
<dbReference type="Gene3D" id="1.10.760.10">
    <property type="entry name" value="Cytochrome c-like domain"/>
    <property type="match status" value="1"/>
</dbReference>
<feature type="domain" description="Cytochrome c" evidence="9">
    <location>
        <begin position="69"/>
        <end position="149"/>
    </location>
</feature>
<keyword evidence="8" id="KW-0732">Signal</keyword>
<evidence type="ECO:0000256" key="1">
    <source>
        <dbReference type="ARBA" id="ARBA00022617"/>
    </source>
</evidence>
<feature type="region of interest" description="Disordered" evidence="7">
    <location>
        <begin position="168"/>
        <end position="192"/>
    </location>
</feature>
<evidence type="ECO:0000313" key="10">
    <source>
        <dbReference type="EMBL" id="GLK80193.1"/>
    </source>
</evidence>
<keyword evidence="4" id="KW-0813">Transport</keyword>
<evidence type="ECO:0000256" key="7">
    <source>
        <dbReference type="SAM" id="MobiDB-lite"/>
    </source>
</evidence>
<keyword evidence="4" id="KW-0249">Electron transport</keyword>
<dbReference type="GO" id="GO:0015945">
    <property type="term" value="P:methanol metabolic process"/>
    <property type="evidence" value="ECO:0007669"/>
    <property type="project" value="UniProtKB-UniRule"/>
</dbReference>
<dbReference type="NCBIfam" id="TIGR03872">
    <property type="entry name" value="cytochrome_MoxG"/>
    <property type="match status" value="1"/>
</dbReference>
<dbReference type="SUPFAM" id="SSF46626">
    <property type="entry name" value="Cytochrome c"/>
    <property type="match status" value="1"/>
</dbReference>
<dbReference type="RefSeq" id="WP_271200665.1">
    <property type="nucleotide sequence ID" value="NZ_BSFL01000002.1"/>
</dbReference>
<feature type="binding site" description="axial binding residue" evidence="6">
    <location>
        <position position="86"/>
    </location>
    <ligand>
        <name>heme c</name>
        <dbReference type="ChEBI" id="CHEBI:61717"/>
    </ligand>
    <ligandPart>
        <name>Fe</name>
        <dbReference type="ChEBI" id="CHEBI:18248"/>
    </ligandPart>
</feature>
<dbReference type="InterPro" id="IPR036909">
    <property type="entry name" value="Cyt_c-like_dom_sf"/>
</dbReference>
<evidence type="ECO:0000256" key="2">
    <source>
        <dbReference type="ARBA" id="ARBA00022723"/>
    </source>
</evidence>
<reference evidence="10" key="2">
    <citation type="submission" date="2023-01" db="EMBL/GenBank/DDBJ databases">
        <authorList>
            <person name="Sun Q."/>
            <person name="Evtushenko L."/>
        </authorList>
    </citation>
    <scope>NUCLEOTIDE SEQUENCE</scope>
    <source>
        <strain evidence="10">VKM B-2748</strain>
    </source>
</reference>
<dbReference type="GO" id="GO:0005506">
    <property type="term" value="F:iron ion binding"/>
    <property type="evidence" value="ECO:0007669"/>
    <property type="project" value="UniProtKB-UniRule"/>
</dbReference>
<feature type="binding site" description="covalent" evidence="5">
    <location>
        <position position="85"/>
    </location>
    <ligand>
        <name>heme c</name>
        <dbReference type="ChEBI" id="CHEBI:61717"/>
    </ligand>
</feature>
<evidence type="ECO:0000256" key="8">
    <source>
        <dbReference type="SAM" id="SignalP"/>
    </source>
</evidence>
<name>A0A9W6JPS7_9HYPH</name>
<keyword evidence="11" id="KW-1185">Reference proteome</keyword>
<feature type="compositionally biased region" description="Basic and acidic residues" evidence="7">
    <location>
        <begin position="170"/>
        <end position="183"/>
    </location>
</feature>
<sequence length="192" mass="20611">MINRIVLAAGVAAFALLGGPATTQAAIELHNTVTGEPLNLDDAGPEGRDTEAFKTFIETGKNPYNNEPNCLANGEQLYLGMCSGCHGHVAEGKIGPGLNDNYWTYPDNNTDKGLFETIFGGASGQMGPMYGAVNPDQMLQIMAWVRHLYKDGVDDAKWLDDAQKASFKPYDGHSHAPKPDPAKTPEACKVSE</sequence>
<keyword evidence="1 4" id="KW-0349">Heme</keyword>
<dbReference type="GO" id="GO:0009055">
    <property type="term" value="F:electron transfer activity"/>
    <property type="evidence" value="ECO:0007669"/>
    <property type="project" value="UniProtKB-UniRule"/>
</dbReference>
<reference evidence="10" key="1">
    <citation type="journal article" date="2014" name="Int. J. Syst. Evol. Microbiol.">
        <title>Complete genome sequence of Corynebacterium casei LMG S-19264T (=DSM 44701T), isolated from a smear-ripened cheese.</title>
        <authorList>
            <consortium name="US DOE Joint Genome Institute (JGI-PGF)"/>
            <person name="Walter F."/>
            <person name="Albersmeier A."/>
            <person name="Kalinowski J."/>
            <person name="Ruckert C."/>
        </authorList>
    </citation>
    <scope>NUCLEOTIDE SEQUENCE</scope>
    <source>
        <strain evidence="10">VKM B-2748</strain>
    </source>
</reference>
<evidence type="ECO:0000256" key="6">
    <source>
        <dbReference type="PIRSR" id="PIRSR000008-2"/>
    </source>
</evidence>
<dbReference type="AlphaFoldDB" id="A0A9W6JPS7"/>
<proteinExistence type="predicted"/>
<keyword evidence="3 4" id="KW-0408">Iron</keyword>
<organism evidence="10 11">
    <name type="scientific">Methylopila turkensis</name>
    <dbReference type="NCBI Taxonomy" id="1437816"/>
    <lineage>
        <taxon>Bacteria</taxon>
        <taxon>Pseudomonadati</taxon>
        <taxon>Pseudomonadota</taxon>
        <taxon>Alphaproteobacteria</taxon>
        <taxon>Hyphomicrobiales</taxon>
        <taxon>Methylopilaceae</taxon>
        <taxon>Methylopila</taxon>
    </lineage>
</organism>
<dbReference type="InterPro" id="IPR009056">
    <property type="entry name" value="Cyt_c-like_dom"/>
</dbReference>
<evidence type="ECO:0000313" key="11">
    <source>
        <dbReference type="Proteomes" id="UP001143309"/>
    </source>
</evidence>
<dbReference type="InterPro" id="IPR009153">
    <property type="entry name" value="Cyt_cL"/>
</dbReference>
<evidence type="ECO:0000259" key="9">
    <source>
        <dbReference type="PROSITE" id="PS51007"/>
    </source>
</evidence>
<comment type="caution">
    <text evidence="10">The sequence shown here is derived from an EMBL/GenBank/DDBJ whole genome shotgun (WGS) entry which is preliminary data.</text>
</comment>
<evidence type="ECO:0000256" key="5">
    <source>
        <dbReference type="PIRSR" id="PIRSR000008-1"/>
    </source>
</evidence>
<dbReference type="Pfam" id="PF13442">
    <property type="entry name" value="Cytochrome_CBB3"/>
    <property type="match status" value="1"/>
</dbReference>
<keyword evidence="4" id="KW-0574">Periplasm</keyword>
<keyword evidence="2 4" id="KW-0479">Metal-binding</keyword>
<dbReference type="GO" id="GO:0020037">
    <property type="term" value="F:heme binding"/>
    <property type="evidence" value="ECO:0007669"/>
    <property type="project" value="UniProtKB-UniRule"/>
</dbReference>
<evidence type="ECO:0000256" key="3">
    <source>
        <dbReference type="ARBA" id="ARBA00023004"/>
    </source>
</evidence>
<feature type="binding site" description="covalent" evidence="5">
    <location>
        <position position="82"/>
    </location>
    <ligand>
        <name>heme c</name>
        <dbReference type="ChEBI" id="CHEBI:61717"/>
    </ligand>
</feature>
<feature type="signal peptide" evidence="8">
    <location>
        <begin position="1"/>
        <end position="25"/>
    </location>
</feature>
<protein>
    <recommendedName>
        <fullName evidence="4">Cytochrome c-L</fullName>
    </recommendedName>
</protein>
<comment type="PTM">
    <text evidence="5">Binds 1 heme c group covalently per subunit.</text>
</comment>
<comment type="function">
    <text evidence="4">Electron acceptor for MDH. Acts in methanol oxidation.</text>
</comment>
<feature type="chain" id="PRO_5040774334" description="Cytochrome c-L" evidence="8">
    <location>
        <begin position="26"/>
        <end position="192"/>
    </location>
</feature>
<dbReference type="EMBL" id="BSFL01000002">
    <property type="protein sequence ID" value="GLK80193.1"/>
    <property type="molecule type" value="Genomic_DNA"/>
</dbReference>
<keyword evidence="4" id="KW-0485">Methanol utilization</keyword>